<dbReference type="EMBL" id="JAJADR010000003">
    <property type="protein sequence ID" value="MCB2408789.1"/>
    <property type="molecule type" value="Genomic_DNA"/>
</dbReference>
<dbReference type="Pfam" id="PF12867">
    <property type="entry name" value="DinB_2"/>
    <property type="match status" value="1"/>
</dbReference>
<keyword evidence="3" id="KW-1185">Reference proteome</keyword>
<evidence type="ECO:0000259" key="1">
    <source>
        <dbReference type="Pfam" id="PF12867"/>
    </source>
</evidence>
<protein>
    <submittedName>
        <fullName evidence="2">DinB family protein</fullName>
    </submittedName>
</protein>
<feature type="domain" description="DinB-like" evidence="1">
    <location>
        <begin position="17"/>
        <end position="152"/>
    </location>
</feature>
<proteinExistence type="predicted"/>
<organism evidence="2 3">
    <name type="scientific">Hymenobacter lucidus</name>
    <dbReference type="NCBI Taxonomy" id="2880930"/>
    <lineage>
        <taxon>Bacteria</taxon>
        <taxon>Pseudomonadati</taxon>
        <taxon>Bacteroidota</taxon>
        <taxon>Cytophagia</taxon>
        <taxon>Cytophagales</taxon>
        <taxon>Hymenobacteraceae</taxon>
        <taxon>Hymenobacter</taxon>
    </lineage>
</organism>
<dbReference type="Gene3D" id="1.20.120.450">
    <property type="entry name" value="dinb family like domain"/>
    <property type="match status" value="1"/>
</dbReference>
<dbReference type="InterPro" id="IPR034660">
    <property type="entry name" value="DinB/YfiT-like"/>
</dbReference>
<dbReference type="SUPFAM" id="SSF109854">
    <property type="entry name" value="DinB/YfiT-like putative metalloenzymes"/>
    <property type="match status" value="1"/>
</dbReference>
<dbReference type="InterPro" id="IPR024775">
    <property type="entry name" value="DinB-like"/>
</dbReference>
<accession>A0ABS8ATQ6</accession>
<dbReference type="Proteomes" id="UP001165296">
    <property type="component" value="Unassembled WGS sequence"/>
</dbReference>
<sequence>MTRTFRTGAIGALLDEYERAIADLRAAIAPIPNAALPRIIDARATDESCRSIQAILTHVVSSGYGYATSIHNLKGPARTRPAKALLPTIDAYRQALTEVFAFTEQVFQGFSDQDLEQLDPTRKIRTGWGQLYDIEQLMEHAIVHILRHRRQLEKIRQQLASPGKG</sequence>
<evidence type="ECO:0000313" key="3">
    <source>
        <dbReference type="Proteomes" id="UP001165296"/>
    </source>
</evidence>
<name>A0ABS8ATQ6_9BACT</name>
<gene>
    <name evidence="2" type="ORF">LGH74_12445</name>
</gene>
<evidence type="ECO:0000313" key="2">
    <source>
        <dbReference type="EMBL" id="MCB2408789.1"/>
    </source>
</evidence>
<comment type="caution">
    <text evidence="2">The sequence shown here is derived from an EMBL/GenBank/DDBJ whole genome shotgun (WGS) entry which is preliminary data.</text>
</comment>
<reference evidence="2" key="1">
    <citation type="submission" date="2021-10" db="EMBL/GenBank/DDBJ databases">
        <authorList>
            <person name="Dean J.D."/>
            <person name="Kim M.K."/>
            <person name="Newey C.N."/>
            <person name="Stoker T.S."/>
            <person name="Thompson D.W."/>
            <person name="Grose J.H."/>
        </authorList>
    </citation>
    <scope>NUCLEOTIDE SEQUENCE</scope>
    <source>
        <strain evidence="2">BT178</strain>
    </source>
</reference>
<dbReference type="RefSeq" id="WP_226176164.1">
    <property type="nucleotide sequence ID" value="NZ_JAJADR010000003.1"/>
</dbReference>